<dbReference type="GO" id="GO:0008270">
    <property type="term" value="F:zinc ion binding"/>
    <property type="evidence" value="ECO:0007669"/>
    <property type="project" value="UniProtKB-KW"/>
</dbReference>
<evidence type="ECO:0000256" key="4">
    <source>
        <dbReference type="PROSITE-ProRule" id="PRU00175"/>
    </source>
</evidence>
<keyword evidence="3" id="KW-0862">Zinc</keyword>
<dbReference type="Pfam" id="PF13920">
    <property type="entry name" value="zf-C3HC4_3"/>
    <property type="match status" value="1"/>
</dbReference>
<dbReference type="SUPFAM" id="SSF57850">
    <property type="entry name" value="RING/U-box"/>
    <property type="match status" value="1"/>
</dbReference>
<proteinExistence type="predicted"/>
<accession>A0A314XMH4</accession>
<evidence type="ECO:0000259" key="6">
    <source>
        <dbReference type="PROSITE" id="PS50089"/>
    </source>
</evidence>
<evidence type="ECO:0000313" key="8">
    <source>
        <dbReference type="Proteomes" id="UP000250321"/>
    </source>
</evidence>
<dbReference type="PROSITE" id="PS50089">
    <property type="entry name" value="ZF_RING_2"/>
    <property type="match status" value="1"/>
</dbReference>
<dbReference type="InterPro" id="IPR032008">
    <property type="entry name" value="APD1-4_N"/>
</dbReference>
<name>A0A314XMH4_PRUYE</name>
<evidence type="ECO:0000256" key="5">
    <source>
        <dbReference type="SAM" id="Phobius"/>
    </source>
</evidence>
<protein>
    <recommendedName>
        <fullName evidence="6">RING-type domain-containing protein</fullName>
    </recommendedName>
</protein>
<gene>
    <name evidence="7" type="ORF">Pyn_27101</name>
</gene>
<evidence type="ECO:0000256" key="1">
    <source>
        <dbReference type="ARBA" id="ARBA00022723"/>
    </source>
</evidence>
<dbReference type="PANTHER" id="PTHR46858:SF6">
    <property type="entry name" value="LIGASE, PUTATIVE-RELATED"/>
    <property type="match status" value="1"/>
</dbReference>
<comment type="caution">
    <text evidence="7">The sequence shown here is derived from an EMBL/GenBank/DDBJ whole genome shotgun (WGS) entry which is preliminary data.</text>
</comment>
<keyword evidence="5" id="KW-1133">Transmembrane helix</keyword>
<sequence length="363" mass="41414">MYRPMWAHPTPPAGPQRWQETWARLLTPLTLWICVSVSLRYGYYGDRRMELGPNSSRLMKASAVFVEHVEVRDVDRKGVSLYAFSEEPELSHQTNWTVSNYLIVGSYSRKGFSFWLNKGSRISMRVEAHATTLNKLEVVMFKGEQNIEMLHPEHTSSQDGLASKEPKIGKEAEYNIEEDDKYYLDIINTKPRGIIITLNVNVSSTMYDITKAKAICSTTTGLCRLRLAFPNTHYVILTTPNNGDLGDWYIELSFVARVITYIAILGFIVVTIFLILKYLGACDTYGTNEEDEEDPGASSSSSEELYDEKLCIICYDEQRNSFFVPCGHCATCYDCAQRIMDGENKVCPICRRLIHRVKKLFNP</sequence>
<evidence type="ECO:0000313" key="7">
    <source>
        <dbReference type="EMBL" id="PQP93546.1"/>
    </source>
</evidence>
<evidence type="ECO:0000256" key="3">
    <source>
        <dbReference type="ARBA" id="ARBA00022833"/>
    </source>
</evidence>
<keyword evidence="8" id="KW-1185">Reference proteome</keyword>
<dbReference type="PANTHER" id="PTHR46858">
    <property type="entry name" value="OS05G0521000 PROTEIN"/>
    <property type="match status" value="1"/>
</dbReference>
<reference evidence="7 8" key="1">
    <citation type="submission" date="2018-02" db="EMBL/GenBank/DDBJ databases">
        <title>Draft genome of wild Prunus yedoensis var. nudiflora.</title>
        <authorList>
            <person name="Baek S."/>
            <person name="Kim J.-H."/>
            <person name="Choi K."/>
            <person name="Kim G.-B."/>
            <person name="Cho A."/>
            <person name="Jang H."/>
            <person name="Shin C.-H."/>
            <person name="Yu H.-J."/>
            <person name="Mun J.-H."/>
        </authorList>
    </citation>
    <scope>NUCLEOTIDE SEQUENCE [LARGE SCALE GENOMIC DNA]</scope>
    <source>
        <strain evidence="8">cv. Jeju island</strain>
        <tissue evidence="7">Leaf</tissue>
    </source>
</reference>
<dbReference type="Pfam" id="PF16040">
    <property type="entry name" value="APD1-4_N"/>
    <property type="match status" value="1"/>
</dbReference>
<organism evidence="7 8">
    <name type="scientific">Prunus yedoensis var. nudiflora</name>
    <dbReference type="NCBI Taxonomy" id="2094558"/>
    <lineage>
        <taxon>Eukaryota</taxon>
        <taxon>Viridiplantae</taxon>
        <taxon>Streptophyta</taxon>
        <taxon>Embryophyta</taxon>
        <taxon>Tracheophyta</taxon>
        <taxon>Spermatophyta</taxon>
        <taxon>Magnoliopsida</taxon>
        <taxon>eudicotyledons</taxon>
        <taxon>Gunneridae</taxon>
        <taxon>Pentapetalae</taxon>
        <taxon>rosids</taxon>
        <taxon>fabids</taxon>
        <taxon>Rosales</taxon>
        <taxon>Rosaceae</taxon>
        <taxon>Amygdaloideae</taxon>
        <taxon>Amygdaleae</taxon>
        <taxon>Prunus</taxon>
    </lineage>
</organism>
<dbReference type="GO" id="GO:0016567">
    <property type="term" value="P:protein ubiquitination"/>
    <property type="evidence" value="ECO:0007669"/>
    <property type="project" value="TreeGrafter"/>
</dbReference>
<feature type="transmembrane region" description="Helical" evidence="5">
    <location>
        <begin position="258"/>
        <end position="279"/>
    </location>
</feature>
<keyword evidence="5" id="KW-0812">Transmembrane</keyword>
<keyword evidence="1" id="KW-0479">Metal-binding</keyword>
<feature type="domain" description="RING-type" evidence="6">
    <location>
        <begin position="311"/>
        <end position="351"/>
    </location>
</feature>
<dbReference type="OrthoDB" id="3045089at2759"/>
<dbReference type="SMART" id="SM00184">
    <property type="entry name" value="RING"/>
    <property type="match status" value="1"/>
</dbReference>
<dbReference type="InterPro" id="IPR013083">
    <property type="entry name" value="Znf_RING/FYVE/PHD"/>
</dbReference>
<dbReference type="STRING" id="2094558.A0A314XMH4"/>
<keyword evidence="5" id="KW-0472">Membrane</keyword>
<dbReference type="InterPro" id="IPR001841">
    <property type="entry name" value="Znf_RING"/>
</dbReference>
<dbReference type="InterPro" id="IPR032010">
    <property type="entry name" value="APD1-4_M"/>
</dbReference>
<dbReference type="Pfam" id="PF16041">
    <property type="entry name" value="APD1-4_M"/>
    <property type="match status" value="1"/>
</dbReference>
<dbReference type="GO" id="GO:0061630">
    <property type="term" value="F:ubiquitin protein ligase activity"/>
    <property type="evidence" value="ECO:0007669"/>
    <property type="project" value="TreeGrafter"/>
</dbReference>
<dbReference type="EMBL" id="PJQY01002449">
    <property type="protein sequence ID" value="PQP93546.1"/>
    <property type="molecule type" value="Genomic_DNA"/>
</dbReference>
<dbReference type="Gene3D" id="3.30.40.10">
    <property type="entry name" value="Zinc/RING finger domain, C3HC4 (zinc finger)"/>
    <property type="match status" value="1"/>
</dbReference>
<dbReference type="AlphaFoldDB" id="A0A314XMH4"/>
<dbReference type="Proteomes" id="UP000250321">
    <property type="component" value="Unassembled WGS sequence"/>
</dbReference>
<keyword evidence="2 4" id="KW-0863">Zinc-finger</keyword>
<evidence type="ECO:0000256" key="2">
    <source>
        <dbReference type="ARBA" id="ARBA00022771"/>
    </source>
</evidence>